<dbReference type="AlphaFoldDB" id="A0A2P5AYB6"/>
<dbReference type="OrthoDB" id="1166703at2759"/>
<reference evidence="2" key="1">
    <citation type="submission" date="2016-06" db="EMBL/GenBank/DDBJ databases">
        <title>Parallel loss of symbiosis genes in relatives of nitrogen-fixing non-legume Parasponia.</title>
        <authorList>
            <person name="Van Velzen R."/>
            <person name="Holmer R."/>
            <person name="Bu F."/>
            <person name="Rutten L."/>
            <person name="Van Zeijl A."/>
            <person name="Liu W."/>
            <person name="Santuari L."/>
            <person name="Cao Q."/>
            <person name="Sharma T."/>
            <person name="Shen D."/>
            <person name="Roswanjaya Y."/>
            <person name="Wardhani T."/>
            <person name="Kalhor M.S."/>
            <person name="Jansen J."/>
            <person name="Van den Hoogen J."/>
            <person name="Gungor B."/>
            <person name="Hartog M."/>
            <person name="Hontelez J."/>
            <person name="Verver J."/>
            <person name="Yang W.-C."/>
            <person name="Schijlen E."/>
            <person name="Repin R."/>
            <person name="Schilthuizen M."/>
            <person name="Schranz E."/>
            <person name="Heidstra R."/>
            <person name="Miyata K."/>
            <person name="Fedorova E."/>
            <person name="Kohlen W."/>
            <person name="Bisseling T."/>
            <person name="Smit S."/>
            <person name="Geurts R."/>
        </authorList>
    </citation>
    <scope>NUCLEOTIDE SEQUENCE [LARGE SCALE GENOMIC DNA]</scope>
    <source>
        <strain evidence="2">cv. WU1-14</strain>
    </source>
</reference>
<gene>
    <name evidence="1" type="ORF">PanWU01x14_288790</name>
</gene>
<evidence type="ECO:0000313" key="2">
    <source>
        <dbReference type="Proteomes" id="UP000237105"/>
    </source>
</evidence>
<organism evidence="1 2">
    <name type="scientific">Parasponia andersonii</name>
    <name type="common">Sponia andersonii</name>
    <dbReference type="NCBI Taxonomy" id="3476"/>
    <lineage>
        <taxon>Eukaryota</taxon>
        <taxon>Viridiplantae</taxon>
        <taxon>Streptophyta</taxon>
        <taxon>Embryophyta</taxon>
        <taxon>Tracheophyta</taxon>
        <taxon>Spermatophyta</taxon>
        <taxon>Magnoliopsida</taxon>
        <taxon>eudicotyledons</taxon>
        <taxon>Gunneridae</taxon>
        <taxon>Pentapetalae</taxon>
        <taxon>rosids</taxon>
        <taxon>fabids</taxon>
        <taxon>Rosales</taxon>
        <taxon>Cannabaceae</taxon>
        <taxon>Parasponia</taxon>
    </lineage>
</organism>
<protein>
    <submittedName>
        <fullName evidence="1">Uncharacterized protein</fullName>
    </submittedName>
</protein>
<dbReference type="Proteomes" id="UP000237105">
    <property type="component" value="Unassembled WGS sequence"/>
</dbReference>
<dbReference type="EMBL" id="JXTB01000413">
    <property type="protein sequence ID" value="PON41525.1"/>
    <property type="molecule type" value="Genomic_DNA"/>
</dbReference>
<proteinExistence type="predicted"/>
<comment type="caution">
    <text evidence="1">The sequence shown here is derived from an EMBL/GenBank/DDBJ whole genome shotgun (WGS) entry which is preliminary data.</text>
</comment>
<keyword evidence="2" id="KW-1185">Reference proteome</keyword>
<evidence type="ECO:0000313" key="1">
    <source>
        <dbReference type="EMBL" id="PON41525.1"/>
    </source>
</evidence>
<name>A0A2P5AYB6_PARAD</name>
<accession>A0A2P5AYB6</accession>
<sequence length="163" mass="18254">MTGTETFLGIPLLLTGNRTKDFIYLKSKVYARLERWCSKLLSQTTRVDEYMKIPLFPNNQSDLLILKDIKNVNATIKEYHQVQTTLINDIAHHATQIPVLPGCLPQSLGQVKVYIDATFKDGKGAAYIVTRGKNDQILPLATSLFSAHSLLEAELRVLEVGLL</sequence>